<gene>
    <name evidence="1" type="ORF">QFC24_000499</name>
</gene>
<sequence length="123" mass="13663">MSDNTSFDAAGFACGACDTPLFQSKDIITTILSGAMGKSLLVRNPRTNVVFSSGEKQTRLTTGMHITRDIECFTCHKPLGWYYVKAFEADQKFKEGAYLIEKSLLVPVKPSAQPSVFSFLWKQ</sequence>
<name>A0ACC2XYB5_9TREE</name>
<protein>
    <submittedName>
        <fullName evidence="1">Uncharacterized protein</fullName>
    </submittedName>
</protein>
<comment type="caution">
    <text evidence="1">The sequence shown here is derived from an EMBL/GenBank/DDBJ whole genome shotgun (WGS) entry which is preliminary data.</text>
</comment>
<evidence type="ECO:0000313" key="2">
    <source>
        <dbReference type="Proteomes" id="UP001234202"/>
    </source>
</evidence>
<reference evidence="1" key="1">
    <citation type="submission" date="2023-04" db="EMBL/GenBank/DDBJ databases">
        <title>Draft Genome sequencing of Naganishia species isolated from polar environments using Oxford Nanopore Technology.</title>
        <authorList>
            <person name="Leo P."/>
            <person name="Venkateswaran K."/>
        </authorList>
    </citation>
    <scope>NUCLEOTIDE SEQUENCE</scope>
    <source>
        <strain evidence="1">DBVPG 5303</strain>
    </source>
</reference>
<accession>A0ACC2XYB5</accession>
<evidence type="ECO:0000313" key="1">
    <source>
        <dbReference type="EMBL" id="KAJ9128207.1"/>
    </source>
</evidence>
<proteinExistence type="predicted"/>
<dbReference type="Proteomes" id="UP001234202">
    <property type="component" value="Unassembled WGS sequence"/>
</dbReference>
<dbReference type="EMBL" id="JASBWV010000001">
    <property type="protein sequence ID" value="KAJ9128207.1"/>
    <property type="molecule type" value="Genomic_DNA"/>
</dbReference>
<keyword evidence="2" id="KW-1185">Reference proteome</keyword>
<organism evidence="1 2">
    <name type="scientific">Naganishia onofrii</name>
    <dbReference type="NCBI Taxonomy" id="1851511"/>
    <lineage>
        <taxon>Eukaryota</taxon>
        <taxon>Fungi</taxon>
        <taxon>Dikarya</taxon>
        <taxon>Basidiomycota</taxon>
        <taxon>Agaricomycotina</taxon>
        <taxon>Tremellomycetes</taxon>
        <taxon>Filobasidiales</taxon>
        <taxon>Filobasidiaceae</taxon>
        <taxon>Naganishia</taxon>
    </lineage>
</organism>